<dbReference type="Pfam" id="PF00153">
    <property type="entry name" value="Mito_carr"/>
    <property type="match status" value="3"/>
</dbReference>
<evidence type="ECO:0000256" key="5">
    <source>
        <dbReference type="PROSITE-ProRule" id="PRU00282"/>
    </source>
</evidence>
<feature type="repeat" description="Solcar" evidence="5">
    <location>
        <begin position="603"/>
        <end position="695"/>
    </location>
</feature>
<dbReference type="SMART" id="SM00753">
    <property type="entry name" value="PAM"/>
    <property type="match status" value="1"/>
</dbReference>
<dbReference type="Proteomes" id="UP000033140">
    <property type="component" value="Unassembled WGS sequence"/>
</dbReference>
<organism evidence="6 7">
    <name type="scientific">Saitoella complicata (strain BCRC 22490 / CBS 7301 / JCM 7358 / NBRC 10748 / NRRL Y-17804)</name>
    <dbReference type="NCBI Taxonomy" id="698492"/>
    <lineage>
        <taxon>Eukaryota</taxon>
        <taxon>Fungi</taxon>
        <taxon>Dikarya</taxon>
        <taxon>Ascomycota</taxon>
        <taxon>Taphrinomycotina</taxon>
        <taxon>Taphrinomycotina incertae sedis</taxon>
        <taxon>Saitoella</taxon>
    </lineage>
</organism>
<keyword evidence="7" id="KW-1185">Reference proteome</keyword>
<dbReference type="InterPro" id="IPR023395">
    <property type="entry name" value="MCP_dom_sf"/>
</dbReference>
<keyword evidence="3" id="KW-1133">Transmembrane helix</keyword>
<evidence type="ECO:0000256" key="1">
    <source>
        <dbReference type="ARBA" id="ARBA00004141"/>
    </source>
</evidence>
<dbReference type="SUPFAM" id="SSF103506">
    <property type="entry name" value="Mitochondrial carrier"/>
    <property type="match status" value="1"/>
</dbReference>
<evidence type="ECO:0000256" key="2">
    <source>
        <dbReference type="ARBA" id="ARBA00022692"/>
    </source>
</evidence>
<dbReference type="Gene3D" id="1.10.10.10">
    <property type="entry name" value="Winged helix-like DNA-binding domain superfamily/Winged helix DNA-binding domain"/>
    <property type="match status" value="1"/>
</dbReference>
<gene>
    <name evidence="6" type="ORF">G7K_2779-t1</name>
</gene>
<reference evidence="6 7" key="2">
    <citation type="journal article" date="2014" name="J. Gen. Appl. Microbiol.">
        <title>The early diverging ascomycetous budding yeast Saitoella complicata has three histone deacetylases belonging to the Clr6, Hos2, and Rpd3 lineages.</title>
        <authorList>
            <person name="Nishida H."/>
            <person name="Matsumoto T."/>
            <person name="Kondo S."/>
            <person name="Hamamoto M."/>
            <person name="Yoshikawa H."/>
        </authorList>
    </citation>
    <scope>NUCLEOTIDE SEQUENCE [LARGE SCALE GENOMIC DNA]</scope>
    <source>
        <strain evidence="6 7">NRRL Y-17804</strain>
    </source>
</reference>
<dbReference type="InterPro" id="IPR018108">
    <property type="entry name" value="MCP_transmembrane"/>
</dbReference>
<feature type="repeat" description="Solcar" evidence="5">
    <location>
        <begin position="509"/>
        <end position="594"/>
    </location>
</feature>
<keyword evidence="4 5" id="KW-0472">Membrane</keyword>
<evidence type="ECO:0000256" key="3">
    <source>
        <dbReference type="ARBA" id="ARBA00022989"/>
    </source>
</evidence>
<dbReference type="PROSITE" id="PS50920">
    <property type="entry name" value="SOLCAR"/>
    <property type="match status" value="2"/>
</dbReference>
<dbReference type="GO" id="GO:0000973">
    <property type="term" value="P:post-transcriptional tethering of RNA polymerase II gene DNA at nuclear periphery"/>
    <property type="evidence" value="ECO:0007669"/>
    <property type="project" value="TreeGrafter"/>
</dbReference>
<dbReference type="PANTHER" id="PTHR12732:SF8">
    <property type="entry name" value="NUCLEAR MRNA EXPORT PROTEIN THP1"/>
    <property type="match status" value="1"/>
</dbReference>
<dbReference type="GO" id="GO:0003723">
    <property type="term" value="F:RNA binding"/>
    <property type="evidence" value="ECO:0007669"/>
    <property type="project" value="InterPro"/>
</dbReference>
<dbReference type="EMBL" id="BACD03000016">
    <property type="protein sequence ID" value="GAO48608.1"/>
    <property type="molecule type" value="Genomic_DNA"/>
</dbReference>
<evidence type="ECO:0008006" key="8">
    <source>
        <dbReference type="Google" id="ProtNLM"/>
    </source>
</evidence>
<name>A0A0E9NFL6_SAICN</name>
<keyword evidence="2 5" id="KW-0812">Transmembrane</keyword>
<dbReference type="GO" id="GO:0070390">
    <property type="term" value="C:transcription export complex 2"/>
    <property type="evidence" value="ECO:0007669"/>
    <property type="project" value="TreeGrafter"/>
</dbReference>
<dbReference type="GO" id="GO:0016020">
    <property type="term" value="C:membrane"/>
    <property type="evidence" value="ECO:0007669"/>
    <property type="project" value="UniProtKB-SubCell"/>
</dbReference>
<comment type="subcellular location">
    <subcellularLocation>
        <location evidence="1">Membrane</location>
        <topology evidence="1">Multi-pass membrane protein</topology>
    </subcellularLocation>
</comment>
<sequence>MSAGPLLAQYLALIKTANDTKNSQSISSLFIFDPNTPGYPDLRRELLQTNANVVEDLCDNLDQGGSRAFGNLVYGYLTFMKNCDYSSEVSVFEHYSKLMNQLHAAYGNDAGFLNTLVMRMARWYAELSIAADQMTGNRALGNTEKAATLLQRMHPHICQVPSKRSAAYHVANLLFRLYFRLRKTTLMGTTMESIRSQITKIEGYPLSQIVEYRYYQGRYELSRNQFPTAREHLLWAFNNCMDASVRNRRLILIYLTAAGLVIGMLPREDLLRRYNLAEYFSPLIHAQRKGDFALHALTIEMHKAWYLRSGVYLILRDRLQLLLFRSLFRRTHILTKNRTPKGNQVWFDDLLAVTRLSTQRAADAVRSIGCTPDDEPEWDILDVEAMAANLVDQGYIKGTIHSSRKIMVVAKDLHDAFPKRISPFTCKIPTPGPPTEDAINPVATLKGQQGILQVNDQQHHRQYKDRQHERRSSIHPSNGLNWLTSLSDTVLESIPNPAAVLDTPKSSFISNAKSFASGGFGGICAVLVGHPFDLVKVRMQTAAPGVYKGALDVVKQTIAKSGATGLYAGVGAPLAGVTPIFAVSFWGYDVGKRLVRQYHGYDEKAQLSTTDMAIAGFFSAVPMTILTAPFERVKVLLQIQGSGSEKKYNGSFDVMRKLYQEGGLRSVFRGSFATLARDGPGSAAYFATYEILKKKLTPEDAEAPPLSAIIMAGGSAGIAMWTLVFPIDTIKSQLQSGEARSLSQVCSTLYRNGGLSLRTRLRSPVLSLLVVSWTPLFKCRNIYPVCLSFISVWSKRRFLVSDVMDDSVGDLHYA</sequence>
<dbReference type="GO" id="GO:0006368">
    <property type="term" value="P:transcription elongation by RNA polymerase II"/>
    <property type="evidence" value="ECO:0007669"/>
    <property type="project" value="TreeGrafter"/>
</dbReference>
<dbReference type="PANTHER" id="PTHR12732">
    <property type="entry name" value="UNCHARACTERIZED PROTEASOME COMPONENT REGION PCI-CONTAINING"/>
    <property type="match status" value="1"/>
</dbReference>
<dbReference type="GO" id="GO:0003690">
    <property type="term" value="F:double-stranded DNA binding"/>
    <property type="evidence" value="ECO:0007669"/>
    <property type="project" value="InterPro"/>
</dbReference>
<dbReference type="STRING" id="698492.A0A0E9NFL6"/>
<dbReference type="InterPro" id="IPR045114">
    <property type="entry name" value="Csn12-like"/>
</dbReference>
<proteinExistence type="predicted"/>
<reference evidence="6 7" key="3">
    <citation type="journal article" date="2015" name="Genome Announc.">
        <title>Draft Genome Sequence of the Archiascomycetous Yeast Saitoella complicata.</title>
        <authorList>
            <person name="Yamauchi K."/>
            <person name="Kondo S."/>
            <person name="Hamamoto M."/>
            <person name="Takahashi Y."/>
            <person name="Ogura Y."/>
            <person name="Hayashi T."/>
            <person name="Nishida H."/>
        </authorList>
    </citation>
    <scope>NUCLEOTIDE SEQUENCE [LARGE SCALE GENOMIC DNA]</scope>
    <source>
        <strain evidence="6 7">NRRL Y-17804</strain>
    </source>
</reference>
<dbReference type="GO" id="GO:0016973">
    <property type="term" value="P:poly(A)+ mRNA export from nucleus"/>
    <property type="evidence" value="ECO:0007669"/>
    <property type="project" value="TreeGrafter"/>
</dbReference>
<evidence type="ECO:0000256" key="4">
    <source>
        <dbReference type="ARBA" id="ARBA00023136"/>
    </source>
</evidence>
<comment type="caution">
    <text evidence="6">The sequence shown here is derived from an EMBL/GenBank/DDBJ whole genome shotgun (WGS) entry which is preliminary data.</text>
</comment>
<evidence type="ECO:0000313" key="7">
    <source>
        <dbReference type="Proteomes" id="UP000033140"/>
    </source>
</evidence>
<accession>A0A0E9NFL6</accession>
<evidence type="ECO:0000313" key="6">
    <source>
        <dbReference type="EMBL" id="GAO48608.1"/>
    </source>
</evidence>
<dbReference type="InterPro" id="IPR036388">
    <property type="entry name" value="WH-like_DNA-bd_sf"/>
</dbReference>
<reference evidence="6 7" key="1">
    <citation type="journal article" date="2011" name="J. Gen. Appl. Microbiol.">
        <title>Draft genome sequencing of the enigmatic yeast Saitoella complicata.</title>
        <authorList>
            <person name="Nishida H."/>
            <person name="Hamamoto M."/>
            <person name="Sugiyama J."/>
        </authorList>
    </citation>
    <scope>NUCLEOTIDE SEQUENCE [LARGE SCALE GENOMIC DNA]</scope>
    <source>
        <strain evidence="6 7">NRRL Y-17804</strain>
    </source>
</reference>
<protein>
    <recommendedName>
        <fullName evidence="8">PCI domain-containing protein</fullName>
    </recommendedName>
</protein>
<dbReference type="AlphaFoldDB" id="A0A0E9NFL6"/>
<dbReference type="Gene3D" id="1.50.40.10">
    <property type="entry name" value="Mitochondrial carrier domain"/>
    <property type="match status" value="1"/>
</dbReference>